<keyword evidence="2 4" id="KW-0863">Zinc-finger</keyword>
<dbReference type="Proteomes" id="UP000612746">
    <property type="component" value="Unassembled WGS sequence"/>
</dbReference>
<dbReference type="EMBL" id="JAEPRA010000023">
    <property type="protein sequence ID" value="KAG2172533.1"/>
    <property type="molecule type" value="Genomic_DNA"/>
</dbReference>
<keyword evidence="1 4" id="KW-0479">Metal-binding</keyword>
<gene>
    <name evidence="7" type="ORF">INT44_002548</name>
</gene>
<dbReference type="GO" id="GO:0008270">
    <property type="term" value="F:zinc ion binding"/>
    <property type="evidence" value="ECO:0007669"/>
    <property type="project" value="UniProtKB-KW"/>
</dbReference>
<feature type="region of interest" description="Disordered" evidence="5">
    <location>
        <begin position="413"/>
        <end position="450"/>
    </location>
</feature>
<dbReference type="Pfam" id="PF00642">
    <property type="entry name" value="zf-CCCH"/>
    <property type="match status" value="1"/>
</dbReference>
<organism evidence="7 8">
    <name type="scientific">Umbelopsis vinacea</name>
    <dbReference type="NCBI Taxonomy" id="44442"/>
    <lineage>
        <taxon>Eukaryota</taxon>
        <taxon>Fungi</taxon>
        <taxon>Fungi incertae sedis</taxon>
        <taxon>Mucoromycota</taxon>
        <taxon>Mucoromycotina</taxon>
        <taxon>Umbelopsidomycetes</taxon>
        <taxon>Umbelopsidales</taxon>
        <taxon>Umbelopsidaceae</taxon>
        <taxon>Umbelopsis</taxon>
    </lineage>
</organism>
<evidence type="ECO:0000313" key="8">
    <source>
        <dbReference type="Proteomes" id="UP000612746"/>
    </source>
</evidence>
<dbReference type="InterPro" id="IPR036855">
    <property type="entry name" value="Znf_CCCH_sf"/>
</dbReference>
<evidence type="ECO:0000256" key="3">
    <source>
        <dbReference type="ARBA" id="ARBA00022833"/>
    </source>
</evidence>
<dbReference type="InterPro" id="IPR000571">
    <property type="entry name" value="Znf_CCCH"/>
</dbReference>
<dbReference type="Gene3D" id="4.10.1000.10">
    <property type="entry name" value="Zinc finger, CCCH-type"/>
    <property type="match status" value="1"/>
</dbReference>
<dbReference type="PROSITE" id="PS50103">
    <property type="entry name" value="ZF_C3H1"/>
    <property type="match status" value="1"/>
</dbReference>
<feature type="domain" description="C3H1-type" evidence="6">
    <location>
        <begin position="8"/>
        <end position="35"/>
    </location>
</feature>
<dbReference type="SMART" id="SM00356">
    <property type="entry name" value="ZnF_C3H1"/>
    <property type="match status" value="1"/>
</dbReference>
<feature type="region of interest" description="Disordered" evidence="5">
    <location>
        <begin position="212"/>
        <end position="243"/>
    </location>
</feature>
<feature type="compositionally biased region" description="Low complexity" evidence="5">
    <location>
        <begin position="432"/>
        <end position="446"/>
    </location>
</feature>
<comment type="caution">
    <text evidence="7">The sequence shown here is derived from an EMBL/GenBank/DDBJ whole genome shotgun (WGS) entry which is preliminary data.</text>
</comment>
<evidence type="ECO:0000259" key="6">
    <source>
        <dbReference type="PROSITE" id="PS50103"/>
    </source>
</evidence>
<dbReference type="OrthoDB" id="10253329at2759"/>
<evidence type="ECO:0000256" key="2">
    <source>
        <dbReference type="ARBA" id="ARBA00022771"/>
    </source>
</evidence>
<evidence type="ECO:0000256" key="5">
    <source>
        <dbReference type="SAM" id="MobiDB-lite"/>
    </source>
</evidence>
<dbReference type="SUPFAM" id="SSF90229">
    <property type="entry name" value="CCCH zinc finger"/>
    <property type="match status" value="1"/>
</dbReference>
<keyword evidence="8" id="KW-1185">Reference proteome</keyword>
<name>A0A8H7PEN7_9FUNG</name>
<feature type="compositionally biased region" description="Polar residues" evidence="5">
    <location>
        <begin position="219"/>
        <end position="243"/>
    </location>
</feature>
<protein>
    <recommendedName>
        <fullName evidence="6">C3H1-type domain-containing protein</fullName>
    </recommendedName>
</protein>
<evidence type="ECO:0000256" key="1">
    <source>
        <dbReference type="ARBA" id="ARBA00022723"/>
    </source>
</evidence>
<evidence type="ECO:0000256" key="4">
    <source>
        <dbReference type="PROSITE-ProRule" id="PRU00723"/>
    </source>
</evidence>
<accession>A0A8H7PEN7</accession>
<proteinExistence type="predicted"/>
<evidence type="ECO:0000313" key="7">
    <source>
        <dbReference type="EMBL" id="KAG2172533.1"/>
    </source>
</evidence>
<dbReference type="AlphaFoldDB" id="A0A8H7PEN7"/>
<feature type="zinc finger region" description="C3H1-type" evidence="4">
    <location>
        <begin position="8"/>
        <end position="35"/>
    </location>
</feature>
<reference evidence="7" key="1">
    <citation type="submission" date="2020-12" db="EMBL/GenBank/DDBJ databases">
        <title>Metabolic potential, ecology and presence of endohyphal bacteria is reflected in genomic diversity of Mucoromycotina.</title>
        <authorList>
            <person name="Muszewska A."/>
            <person name="Okrasinska A."/>
            <person name="Steczkiewicz K."/>
            <person name="Drgas O."/>
            <person name="Orlowska M."/>
            <person name="Perlinska-Lenart U."/>
            <person name="Aleksandrzak-Piekarczyk T."/>
            <person name="Szatraj K."/>
            <person name="Zielenkiewicz U."/>
            <person name="Pilsyk S."/>
            <person name="Malc E."/>
            <person name="Mieczkowski P."/>
            <person name="Kruszewska J.S."/>
            <person name="Biernat P."/>
            <person name="Pawlowska J."/>
        </authorList>
    </citation>
    <scope>NUCLEOTIDE SEQUENCE</scope>
    <source>
        <strain evidence="7">WA0000051536</strain>
    </source>
</reference>
<sequence length="652" mass="72750">MLNQPQARRFPPPCRFFSKGTCRAGEQCSFAHILQAASKPTSLPDTLIADLQAHTLNNRDQRPIASGSRRRSADLHSTEVQKGIQRSQIAQLERRYASTFAVIISTSTIVQVGIKPPHDFTYDLTSLVIQISVPTNYPRSPTTIKVQNCDIPKGFAINLERGYNEHMGSHSPETQPTLIQQTTWLEKHMETLLSRPPATIMRFVKFKSNSANAPEAIQTEESPAENSASSTIHPQPQPRSRYSANQLEKAKLARDRHLKQLETRFPDSYRMLRSDNQGTIIYLRIELSDPSFGLKSIFGDTMDMCITVPPVYPLEPCQIEIMNDNLEDWRLLNIAYGFQQHVVEAPSSLFQHLNWLVRNLDDLMKQTKPRDVIEEAHQPTVTAPSPKSNITDDLDAIKSKKIFVTDPKELIPPSQISSFEKSEDSSQLNLVDSPSSGSDSEPTSFSIKNNHSRARGGIEIRHPDLSLENIALLQVASISLSLKCNRCRTKFAITDLPVEILDKADDPSAVEVSIGERWLACSTCTQIYGVKMFPDYIHENSIALGLVQTAKCTLIQVLPSKYLAVCARCDSNCKNPITVASFGQKVTVACRACHTPLSLMIDKCTMVRIGGLASDWLQADEQEILKVQRKNLQEKSHSKISLGQVTLGPRAL</sequence>
<feature type="region of interest" description="Disordered" evidence="5">
    <location>
        <begin position="58"/>
        <end position="80"/>
    </location>
</feature>
<keyword evidence="3 4" id="KW-0862">Zinc</keyword>
<feature type="compositionally biased region" description="Polar residues" evidence="5">
    <location>
        <begin position="414"/>
        <end position="430"/>
    </location>
</feature>